<dbReference type="CDD" id="cd03221">
    <property type="entry name" value="ABCF_EF-3"/>
    <property type="match status" value="2"/>
</dbReference>
<dbReference type="OrthoDB" id="9762369at2"/>
<organism evidence="6 7">
    <name type="scientific">Falsiroseomonas bella</name>
    <dbReference type="NCBI Taxonomy" id="2184016"/>
    <lineage>
        <taxon>Bacteria</taxon>
        <taxon>Pseudomonadati</taxon>
        <taxon>Pseudomonadota</taxon>
        <taxon>Alphaproteobacteria</taxon>
        <taxon>Acetobacterales</taxon>
        <taxon>Roseomonadaceae</taxon>
        <taxon>Falsiroseomonas</taxon>
    </lineage>
</organism>
<dbReference type="SUPFAM" id="SSF52540">
    <property type="entry name" value="P-loop containing nucleoside triphosphate hydrolases"/>
    <property type="match status" value="2"/>
</dbReference>
<keyword evidence="4" id="KW-0175">Coiled coil</keyword>
<evidence type="ECO:0000256" key="4">
    <source>
        <dbReference type="SAM" id="Coils"/>
    </source>
</evidence>
<dbReference type="Pfam" id="PF00005">
    <property type="entry name" value="ABC_tran"/>
    <property type="match status" value="2"/>
</dbReference>
<dbReference type="PANTHER" id="PTHR19211">
    <property type="entry name" value="ATP-BINDING TRANSPORT PROTEIN-RELATED"/>
    <property type="match status" value="1"/>
</dbReference>
<dbReference type="EMBL" id="QGNA01000008">
    <property type="protein sequence ID" value="PWS34243.1"/>
    <property type="molecule type" value="Genomic_DNA"/>
</dbReference>
<dbReference type="AlphaFoldDB" id="A0A317F766"/>
<dbReference type="PROSITE" id="PS50893">
    <property type="entry name" value="ABC_TRANSPORTER_2"/>
    <property type="match status" value="2"/>
</dbReference>
<dbReference type="PANTHER" id="PTHR19211:SF14">
    <property type="entry name" value="ATP-BINDING CASSETTE SUB-FAMILY F MEMBER 1"/>
    <property type="match status" value="1"/>
</dbReference>
<dbReference type="Gene3D" id="3.40.50.300">
    <property type="entry name" value="P-loop containing nucleotide triphosphate hydrolases"/>
    <property type="match status" value="2"/>
</dbReference>
<proteinExistence type="predicted"/>
<dbReference type="InterPro" id="IPR032781">
    <property type="entry name" value="ABC_tran_Xtn"/>
</dbReference>
<evidence type="ECO:0000256" key="3">
    <source>
        <dbReference type="ARBA" id="ARBA00022840"/>
    </source>
</evidence>
<dbReference type="Proteomes" id="UP000245765">
    <property type="component" value="Unassembled WGS sequence"/>
</dbReference>
<feature type="coiled-coil region" evidence="4">
    <location>
        <begin position="544"/>
        <end position="578"/>
    </location>
</feature>
<dbReference type="InterPro" id="IPR017871">
    <property type="entry name" value="ABC_transporter-like_CS"/>
</dbReference>
<name>A0A317F766_9PROT</name>
<evidence type="ECO:0000256" key="2">
    <source>
        <dbReference type="ARBA" id="ARBA00022741"/>
    </source>
</evidence>
<dbReference type="GO" id="GO:0005524">
    <property type="term" value="F:ATP binding"/>
    <property type="evidence" value="ECO:0007669"/>
    <property type="project" value="UniProtKB-KW"/>
</dbReference>
<dbReference type="InterPro" id="IPR027417">
    <property type="entry name" value="P-loop_NTPase"/>
</dbReference>
<accession>A0A317F766</accession>
<keyword evidence="6" id="KW-0808">Transferase</keyword>
<sequence length="624" mass="67675">MTVLAIRNLTLRIGGRALLEGADMTLDTGRRLGLVGKNGAGKSTLLKAIIGEIQPDGGEIRLAARARLGHVAQEAPGGDGSLLDAVLAADTERAALLAELETEPDGHRAAEIHERLIAIGAEAAPARAATILAGLGFDGAAQARPLASFSGGWRMRVALARALFLEPDLLLLDEPTNHLDLEATMWLEGWLTRFPGAAIVVSHDRGLLDRCVDVIAHLDRTKITTYQGNFENFVRQKTERAAQQAAEASKIAAQRAHMQAFVDRFRYKASKARQAQSRLKALQKLPPLEAVIEDSPTRFAFPEPEELSPPIVAIERGEAGYGGPPVLRNLDLRLDPDDRVALLGANGNGKSTLAKLLAGRLAPTRGEIRRAPKLRVGFFAQHQAEELNPDGTPLSHMRAALPRATETQCRAQLARFGLQGEKAETRVGSCSGGEKARLLLALCTRDAPHLLILDEPTNHLDIDAREALVKALADFAGAVLLITHDPHLVELVADRLWLVADGTVKAFDGDLDDYRALLVERARAANRDEAAPAGGAKAAERRDRAEAREKLAPLRQRLKEVEKLLERLGLEATLIEKRLGDPETYAKRKPEDIAWATTRRAAIAKETCALEEEWLALSEQLDAA</sequence>
<dbReference type="RefSeq" id="WP_109873612.1">
    <property type="nucleotide sequence ID" value="NZ_QGNA01000008.1"/>
</dbReference>
<dbReference type="InterPro" id="IPR050611">
    <property type="entry name" value="ABCF"/>
</dbReference>
<dbReference type="SMART" id="SM00382">
    <property type="entry name" value="AAA"/>
    <property type="match status" value="2"/>
</dbReference>
<evidence type="ECO:0000259" key="5">
    <source>
        <dbReference type="PROSITE" id="PS50893"/>
    </source>
</evidence>
<evidence type="ECO:0000256" key="1">
    <source>
        <dbReference type="ARBA" id="ARBA00022737"/>
    </source>
</evidence>
<feature type="domain" description="ABC transporter" evidence="5">
    <location>
        <begin position="4"/>
        <end position="245"/>
    </location>
</feature>
<evidence type="ECO:0000313" key="6">
    <source>
        <dbReference type="EMBL" id="PWS34243.1"/>
    </source>
</evidence>
<gene>
    <name evidence="6" type="ORF">DFH01_26845</name>
</gene>
<dbReference type="GO" id="GO:0016740">
    <property type="term" value="F:transferase activity"/>
    <property type="evidence" value="ECO:0007669"/>
    <property type="project" value="UniProtKB-KW"/>
</dbReference>
<reference evidence="7" key="1">
    <citation type="submission" date="2018-05" db="EMBL/GenBank/DDBJ databases">
        <authorList>
            <person name="Du Z."/>
            <person name="Wang X."/>
        </authorList>
    </citation>
    <scope>NUCLEOTIDE SEQUENCE [LARGE SCALE GENOMIC DNA]</scope>
    <source>
        <strain evidence="7">CQN31</strain>
    </source>
</reference>
<dbReference type="Pfam" id="PF12848">
    <property type="entry name" value="ABC_tran_Xtn"/>
    <property type="match status" value="1"/>
</dbReference>
<keyword evidence="1" id="KW-0677">Repeat</keyword>
<dbReference type="PROSITE" id="PS00211">
    <property type="entry name" value="ABC_TRANSPORTER_1"/>
    <property type="match status" value="2"/>
</dbReference>
<feature type="domain" description="ABC transporter" evidence="5">
    <location>
        <begin position="311"/>
        <end position="526"/>
    </location>
</feature>
<comment type="caution">
    <text evidence="6">The sequence shown here is derived from an EMBL/GenBank/DDBJ whole genome shotgun (WGS) entry which is preliminary data.</text>
</comment>
<dbReference type="FunFam" id="3.40.50.300:FF:000011">
    <property type="entry name" value="Putative ABC transporter ATP-binding component"/>
    <property type="match status" value="1"/>
</dbReference>
<protein>
    <submittedName>
        <fullName evidence="6">Glycosyl transferase family 1</fullName>
    </submittedName>
</protein>
<dbReference type="GO" id="GO:0016887">
    <property type="term" value="F:ATP hydrolysis activity"/>
    <property type="evidence" value="ECO:0007669"/>
    <property type="project" value="InterPro"/>
</dbReference>
<dbReference type="InterPro" id="IPR003593">
    <property type="entry name" value="AAA+_ATPase"/>
</dbReference>
<keyword evidence="3" id="KW-0067">ATP-binding</keyword>
<dbReference type="InterPro" id="IPR003439">
    <property type="entry name" value="ABC_transporter-like_ATP-bd"/>
</dbReference>
<keyword evidence="7" id="KW-1185">Reference proteome</keyword>
<evidence type="ECO:0000313" key="7">
    <source>
        <dbReference type="Proteomes" id="UP000245765"/>
    </source>
</evidence>
<keyword evidence="2" id="KW-0547">Nucleotide-binding</keyword>